<comment type="similarity">
    <text evidence="1">Belongs to the short-chain dehydrogenases/reductases (SDR) family.</text>
</comment>
<dbReference type="PANTHER" id="PTHR43639:SF1">
    <property type="entry name" value="SHORT-CHAIN DEHYDROGENASE_REDUCTASE FAMILY PROTEIN"/>
    <property type="match status" value="1"/>
</dbReference>
<dbReference type="Pfam" id="PF13561">
    <property type="entry name" value="adh_short_C2"/>
    <property type="match status" value="1"/>
</dbReference>
<dbReference type="Gene3D" id="3.40.50.720">
    <property type="entry name" value="NAD(P)-binding Rossmann-like Domain"/>
    <property type="match status" value="1"/>
</dbReference>
<dbReference type="RefSeq" id="WP_379033922.1">
    <property type="nucleotide sequence ID" value="NZ_JBHTLN010000001.1"/>
</dbReference>
<dbReference type="NCBIfam" id="NF006598">
    <property type="entry name" value="PRK09135.1"/>
    <property type="match status" value="1"/>
</dbReference>
<dbReference type="Proteomes" id="UP001597206">
    <property type="component" value="Unassembled WGS sequence"/>
</dbReference>
<organism evidence="3 4">
    <name type="scientific">Methylophilus flavus</name>
    <dbReference type="NCBI Taxonomy" id="640084"/>
    <lineage>
        <taxon>Bacteria</taxon>
        <taxon>Pseudomonadati</taxon>
        <taxon>Pseudomonadota</taxon>
        <taxon>Betaproteobacteria</taxon>
        <taxon>Nitrosomonadales</taxon>
        <taxon>Methylophilaceae</taxon>
        <taxon>Methylophilus</taxon>
    </lineage>
</organism>
<dbReference type="PROSITE" id="PS00061">
    <property type="entry name" value="ADH_SHORT"/>
    <property type="match status" value="1"/>
</dbReference>
<reference evidence="4" key="1">
    <citation type="journal article" date="2019" name="Int. J. Syst. Evol. Microbiol.">
        <title>The Global Catalogue of Microorganisms (GCM) 10K type strain sequencing project: providing services to taxonomists for standard genome sequencing and annotation.</title>
        <authorList>
            <consortium name="The Broad Institute Genomics Platform"/>
            <consortium name="The Broad Institute Genome Sequencing Center for Infectious Disease"/>
            <person name="Wu L."/>
            <person name="Ma J."/>
        </authorList>
    </citation>
    <scope>NUCLEOTIDE SEQUENCE [LARGE SCALE GENOMIC DNA]</scope>
    <source>
        <strain evidence="4">CCUG 58411</strain>
    </source>
</reference>
<protein>
    <submittedName>
        <fullName evidence="3">Pteridine reductase</fullName>
        <ecNumber evidence="3">1.5.1.33</ecNumber>
    </submittedName>
</protein>
<keyword evidence="4" id="KW-1185">Reference proteome</keyword>
<dbReference type="SUPFAM" id="SSF51735">
    <property type="entry name" value="NAD(P)-binding Rossmann-fold domains"/>
    <property type="match status" value="1"/>
</dbReference>
<dbReference type="EMBL" id="JBHTLN010000001">
    <property type="protein sequence ID" value="MFD1122347.1"/>
    <property type="molecule type" value="Genomic_DNA"/>
</dbReference>
<name>A0ABW3P9Z3_9PROT</name>
<keyword evidence="2 3" id="KW-0560">Oxidoreductase</keyword>
<evidence type="ECO:0000313" key="4">
    <source>
        <dbReference type="Proteomes" id="UP001597206"/>
    </source>
</evidence>
<gene>
    <name evidence="3" type="ORF">ACFQ2T_07540</name>
</gene>
<dbReference type="InterPro" id="IPR002347">
    <property type="entry name" value="SDR_fam"/>
</dbReference>
<dbReference type="InterPro" id="IPR036291">
    <property type="entry name" value="NAD(P)-bd_dom_sf"/>
</dbReference>
<dbReference type="EC" id="1.5.1.33" evidence="3"/>
<dbReference type="GO" id="GO:0047040">
    <property type="term" value="F:pteridine reductase activity"/>
    <property type="evidence" value="ECO:0007669"/>
    <property type="project" value="UniProtKB-EC"/>
</dbReference>
<sequence>MQTTKVVLITGGAKRVGAAIARELHGNGANIMLHYHTSVAEALALQAELNAARPDSVAIHQGNLLDTANLPALVKATVQYFGRVDALVNNASSYYPTKLGSIQPEQWEDLMGSNLKAPLFLSQAAAGALEASEGCIINITDMHVERPKKHYIVYSAAKAGLVSLTKSLAQELAPRVRVNAVAPGPVLWPDDNQEFDEAYRQQVINQTLLKRTGEPADIAKAVKFLIFDAPFVTGHVLAVDGGRHLST</sequence>
<comment type="caution">
    <text evidence="3">The sequence shown here is derived from an EMBL/GenBank/DDBJ whole genome shotgun (WGS) entry which is preliminary data.</text>
</comment>
<dbReference type="InterPro" id="IPR020904">
    <property type="entry name" value="Sc_DH/Rdtase_CS"/>
</dbReference>
<proteinExistence type="inferred from homology"/>
<dbReference type="PRINTS" id="PR00081">
    <property type="entry name" value="GDHRDH"/>
</dbReference>
<dbReference type="PANTHER" id="PTHR43639">
    <property type="entry name" value="OXIDOREDUCTASE, SHORT-CHAIN DEHYDROGENASE/REDUCTASE FAMILY (AFU_ORTHOLOGUE AFUA_5G02870)"/>
    <property type="match status" value="1"/>
</dbReference>
<dbReference type="PRINTS" id="PR00080">
    <property type="entry name" value="SDRFAMILY"/>
</dbReference>
<evidence type="ECO:0000313" key="3">
    <source>
        <dbReference type="EMBL" id="MFD1122347.1"/>
    </source>
</evidence>
<accession>A0ABW3P9Z3</accession>
<evidence type="ECO:0000256" key="2">
    <source>
        <dbReference type="ARBA" id="ARBA00023002"/>
    </source>
</evidence>
<evidence type="ECO:0000256" key="1">
    <source>
        <dbReference type="ARBA" id="ARBA00006484"/>
    </source>
</evidence>